<accession>A0A481YWA9</accession>
<dbReference type="InterPro" id="IPR036770">
    <property type="entry name" value="Ankyrin_rpt-contain_sf"/>
</dbReference>
<dbReference type="EMBL" id="MK500351">
    <property type="protein sequence ID" value="QBK87409.1"/>
    <property type="molecule type" value="Genomic_DNA"/>
</dbReference>
<dbReference type="PROSITE" id="PS50297">
    <property type="entry name" value="ANK_REP_REGION"/>
    <property type="match status" value="2"/>
</dbReference>
<proteinExistence type="predicted"/>
<keyword evidence="1" id="KW-0677">Repeat</keyword>
<reference evidence="3" key="1">
    <citation type="journal article" date="2019" name="MBio">
        <title>Virus Genomes from Deep Sea Sediments Expand the Ocean Megavirome and Support Independent Origins of Viral Gigantism.</title>
        <authorList>
            <person name="Backstrom D."/>
            <person name="Yutin N."/>
            <person name="Jorgensen S.L."/>
            <person name="Dharamshi J."/>
            <person name="Homa F."/>
            <person name="Zaremba-Niedwiedzka K."/>
            <person name="Spang A."/>
            <person name="Wolf Y.I."/>
            <person name="Koonin E.V."/>
            <person name="Ettema T.J."/>
        </authorList>
    </citation>
    <scope>NUCLEOTIDE SEQUENCE</scope>
</reference>
<keyword evidence="2" id="KW-0040">ANK repeat</keyword>
<dbReference type="PANTHER" id="PTHR24198">
    <property type="entry name" value="ANKYRIN REPEAT AND PROTEIN KINASE DOMAIN-CONTAINING PROTEIN"/>
    <property type="match status" value="1"/>
</dbReference>
<evidence type="ECO:0000313" key="3">
    <source>
        <dbReference type="EMBL" id="QBK87409.1"/>
    </source>
</evidence>
<dbReference type="InterPro" id="IPR002110">
    <property type="entry name" value="Ankyrin_rpt"/>
</dbReference>
<gene>
    <name evidence="3" type="ORF">LCMAC201_03190</name>
</gene>
<evidence type="ECO:0000256" key="1">
    <source>
        <dbReference type="ARBA" id="ARBA00022737"/>
    </source>
</evidence>
<dbReference type="PROSITE" id="PS50088">
    <property type="entry name" value="ANK_REPEAT"/>
    <property type="match status" value="3"/>
</dbReference>
<evidence type="ECO:0000256" key="2">
    <source>
        <dbReference type="ARBA" id="ARBA00023043"/>
    </source>
</evidence>
<dbReference type="SMART" id="SM00248">
    <property type="entry name" value="ANK"/>
    <property type="match status" value="3"/>
</dbReference>
<sequence>MKKYFSLIFSLSAGFMLVAMEEMKQQLLEAAAIGDLETVSALTQRKNRFVILRSHRKVDDKETLEQAVCLAEENNHTDVVKCIWGRLCDGKSSLKRNKLIARLGLVKIVDRNTNSPFYYENVLSSLSPCEKKSFIEKAIKKGYSELARSMTLSCWKKHRCFYNQDILNLVLFAFDHKDKKFIRQFKNYGNLNLFCNCRENAFMNDWYGDATPPKCNCPEERDTKRNRWATKALKKEIGKKDPNVNKINFILTKRSSLYNRKPLHIAARYYDGEYCNWLIKNGENINVFDDSGRTPLHWGAEGKNLDSVKHLIENGADIDARDKNEQTPLHLALQTTNRYEKTNLLNSNNKINPIILKLVALLIENGASISARDKNGQTPLALQTTKD</sequence>
<dbReference type="SUPFAM" id="SSF48403">
    <property type="entry name" value="Ankyrin repeat"/>
    <property type="match status" value="1"/>
</dbReference>
<dbReference type="Pfam" id="PF12796">
    <property type="entry name" value="Ank_2"/>
    <property type="match status" value="1"/>
</dbReference>
<protein>
    <submittedName>
        <fullName evidence="3">Ankyrin repeat protein</fullName>
    </submittedName>
</protein>
<organism evidence="3">
    <name type="scientific">Marseillevirus LCMAC201</name>
    <dbReference type="NCBI Taxonomy" id="2506605"/>
    <lineage>
        <taxon>Viruses</taxon>
        <taxon>Varidnaviria</taxon>
        <taxon>Bamfordvirae</taxon>
        <taxon>Nucleocytoviricota</taxon>
        <taxon>Megaviricetes</taxon>
        <taxon>Pimascovirales</taxon>
        <taxon>Pimascovirales incertae sedis</taxon>
        <taxon>Marseilleviridae</taxon>
    </lineage>
</organism>
<dbReference type="Gene3D" id="1.25.40.20">
    <property type="entry name" value="Ankyrin repeat-containing domain"/>
    <property type="match status" value="1"/>
</dbReference>
<dbReference type="PANTHER" id="PTHR24198:SF165">
    <property type="entry name" value="ANKYRIN REPEAT-CONTAINING PROTEIN-RELATED"/>
    <property type="match status" value="1"/>
</dbReference>
<name>A0A481YWA9_9VIRU</name>